<dbReference type="PROSITE" id="PS51272">
    <property type="entry name" value="SLH"/>
    <property type="match status" value="3"/>
</dbReference>
<dbReference type="EMBL" id="NHOC01000003">
    <property type="protein sequence ID" value="OUM21241.1"/>
    <property type="molecule type" value="Genomic_DNA"/>
</dbReference>
<dbReference type="SUPFAM" id="SSF49899">
    <property type="entry name" value="Concanavalin A-like lectins/glucanases"/>
    <property type="match status" value="1"/>
</dbReference>
<evidence type="ECO:0000313" key="6">
    <source>
        <dbReference type="Proteomes" id="UP000194903"/>
    </source>
</evidence>
<dbReference type="GO" id="GO:0003993">
    <property type="term" value="F:acid phosphatase activity"/>
    <property type="evidence" value="ECO:0007669"/>
    <property type="project" value="InterPro"/>
</dbReference>
<protein>
    <recommendedName>
        <fullName evidence="4">SLH domain-containing protein</fullName>
    </recommendedName>
</protein>
<dbReference type="InterPro" id="IPR001119">
    <property type="entry name" value="SLH_dom"/>
</dbReference>
<dbReference type="GO" id="GO:0046872">
    <property type="term" value="F:metal ion binding"/>
    <property type="evidence" value="ECO:0007669"/>
    <property type="project" value="InterPro"/>
</dbReference>
<keyword evidence="2" id="KW-0677">Repeat</keyword>
<dbReference type="Proteomes" id="UP000194903">
    <property type="component" value="Unassembled WGS sequence"/>
</dbReference>
<accession>A0A252F653</accession>
<reference evidence="5 6" key="1">
    <citation type="submission" date="2017-05" db="EMBL/GenBank/DDBJ databases">
        <title>Butyricicoccus porcorum sp. nov. a butyrate-producing bacterium from the swine intestinal tract.</title>
        <authorList>
            <person name="Trachsel J."/>
            <person name="Humphrey S."/>
            <person name="Allen H.K."/>
        </authorList>
    </citation>
    <scope>NUCLEOTIDE SEQUENCE [LARGE SCALE GENOMIC DNA]</scope>
    <source>
        <strain evidence="5">BB10</strain>
    </source>
</reference>
<dbReference type="Gene3D" id="2.60.40.10">
    <property type="entry name" value="Immunoglobulins"/>
    <property type="match status" value="1"/>
</dbReference>
<organism evidence="5 6">
    <name type="scientific">Butyricicoccus porcorum</name>
    <dbReference type="NCBI Taxonomy" id="1945634"/>
    <lineage>
        <taxon>Bacteria</taxon>
        <taxon>Bacillati</taxon>
        <taxon>Bacillota</taxon>
        <taxon>Clostridia</taxon>
        <taxon>Eubacteriales</taxon>
        <taxon>Butyricicoccaceae</taxon>
        <taxon>Butyricicoccus</taxon>
    </lineage>
</organism>
<comment type="caution">
    <text evidence="5">The sequence shown here is derived from an EMBL/GenBank/DDBJ whole genome shotgun (WGS) entry which is preliminary data.</text>
</comment>
<feature type="chain" id="PRO_5038643259" description="SLH domain-containing protein" evidence="3">
    <location>
        <begin position="30"/>
        <end position="1187"/>
    </location>
</feature>
<feature type="signal peptide" evidence="3">
    <location>
        <begin position="1"/>
        <end position="29"/>
    </location>
</feature>
<evidence type="ECO:0000259" key="4">
    <source>
        <dbReference type="PROSITE" id="PS51272"/>
    </source>
</evidence>
<dbReference type="InterPro" id="IPR029052">
    <property type="entry name" value="Metallo-depent_PP-like"/>
</dbReference>
<feature type="domain" description="SLH" evidence="4">
    <location>
        <begin position="1071"/>
        <end position="1129"/>
    </location>
</feature>
<dbReference type="SUPFAM" id="SSF56300">
    <property type="entry name" value="Metallo-dependent phosphatases"/>
    <property type="match status" value="1"/>
</dbReference>
<sequence length="1187" mass="129968">MKHHLSWRRRLLSMLLALAMVATVVPATAGAIGAEDTGEFLNGPYLMTPKSDSMVVVWELDEPVKSTITYGTGADDMQTVDVPVEEGAEYKGEAMHMYRARLTGLKPGTTYSYTVATEDGQTMEGHFRTLSENPDEVRFVVVSDTHRFETAEQVSEAIEAFDPDFILHTGDMVEGTGSQKDQFSYWFRNVGSFLHNVPVIYNSGNHDYGVYFDEYVTKVQKEQYHSNETGRNVSFSYGSVHFAMVDSNPWSLFELNSSAGGQVDPSTKAVVDESLNWLKDDLASDAAKTADFRVLTMHHPYDDSLTRKYIPSIAEEGNVNIMFSGHTHLYFRYASANPERGTNTLYVTQGDARIGDGKIDTGKADQRLDDNYPNLLATGKGDMLEVTVKDGKMTYSNIGMKGDTEEVYETVSLSKDGQQLAYDNISITPDSIQSGDKVTVSAKVTNIGTGLAAARMCINDNGNKRWLYQFGQAGKERVVALEPGESAELSAQLELTELGKHTLEFAGYTRAVNVTFREATYVYNNLRTKLGDGEVSDPNSDLLCVKADVKNIGNEVGTATATLLVNDKEIESKPVHLEAGQTRSVEFRYTFPAGGTYTVKIGSSAEQKVTVLGSIQGTPIVRDKSGLGNDGIIRGNPTLVKYDGGWGLSLDGVDDYVEIPDNRNYVIDNGVTGMVWANVDRLAMGDEWDHNPLLMKGASISYGTNYLFRMAVRKTGMVTYGIGFDNDNGEYFWNDDESIEGAGVQLGNWVQYTGGFDRATGGTSWENTKLSGQIDAPDFDSVIKNWEGKSMYSGFSFHRHLLSNRGRGKTHTMLTGDIGQIRFYNAKLSEESNKTIYSNPSDKGPQGENLVVWLDFAPENIETDGMHVTEWRPVIGNLKEFSYETEITGAASAKAVIEISDDGETVKASREVDLANGKGTLDLTELGRAKYVRVCSRLHSSVTEDATDVPVLKSYTVVAGNCNTWSTLADWNRGTFTGAAGYESDDVFNDYANDYDDYSGDADVSEIPVGSDVAKDHWAYPYIQKLIEQDVLHGDSGTGNIRPNDPISREEIAAALLNALDIPVDKTGEIAAGDKSSEWAKDVLATAKAYGVMVGDEKGHMNGQLNATRAEFAAMIVSVTGIKAADTADLKKFSDSTSVPKWARNSMTAMVEKGILSGYPDNTLRPNAPITRAEAATLILKVISNNW</sequence>
<keyword evidence="1 3" id="KW-0732">Signal</keyword>
<evidence type="ECO:0000313" key="5">
    <source>
        <dbReference type="EMBL" id="OUM21241.1"/>
    </source>
</evidence>
<dbReference type="PANTHER" id="PTHR22953">
    <property type="entry name" value="ACID PHOSPHATASE RELATED"/>
    <property type="match status" value="1"/>
</dbReference>
<feature type="domain" description="SLH" evidence="4">
    <location>
        <begin position="1006"/>
        <end position="1070"/>
    </location>
</feature>
<dbReference type="RefSeq" id="WP_087018084.1">
    <property type="nucleotide sequence ID" value="NZ_NHOC01000003.1"/>
</dbReference>
<dbReference type="InterPro" id="IPR008963">
    <property type="entry name" value="Purple_acid_Pase-like_N"/>
</dbReference>
<name>A0A252F653_9FIRM</name>
<feature type="domain" description="SLH" evidence="4">
    <location>
        <begin position="1130"/>
        <end position="1187"/>
    </location>
</feature>
<dbReference type="InterPro" id="IPR039331">
    <property type="entry name" value="PAPs-like"/>
</dbReference>
<dbReference type="Pfam" id="PF16656">
    <property type="entry name" value="Pur_ac_phosph_N"/>
    <property type="match status" value="1"/>
</dbReference>
<dbReference type="Pfam" id="PF00395">
    <property type="entry name" value="SLH"/>
    <property type="match status" value="3"/>
</dbReference>
<dbReference type="InterPro" id="IPR015914">
    <property type="entry name" value="PAPs_N"/>
</dbReference>
<dbReference type="Gene3D" id="3.60.21.10">
    <property type="match status" value="1"/>
</dbReference>
<dbReference type="InterPro" id="IPR004843">
    <property type="entry name" value="Calcineurin-like_PHP"/>
</dbReference>
<dbReference type="AlphaFoldDB" id="A0A252F653"/>
<evidence type="ECO:0000256" key="3">
    <source>
        <dbReference type="SAM" id="SignalP"/>
    </source>
</evidence>
<dbReference type="OrthoDB" id="9809781at2"/>
<dbReference type="InterPro" id="IPR013783">
    <property type="entry name" value="Ig-like_fold"/>
</dbReference>
<evidence type="ECO:0000256" key="2">
    <source>
        <dbReference type="ARBA" id="ARBA00022737"/>
    </source>
</evidence>
<evidence type="ECO:0000256" key="1">
    <source>
        <dbReference type="ARBA" id="ARBA00022729"/>
    </source>
</evidence>
<dbReference type="PANTHER" id="PTHR22953:SF153">
    <property type="entry name" value="PURPLE ACID PHOSPHATASE"/>
    <property type="match status" value="1"/>
</dbReference>
<gene>
    <name evidence="5" type="ORF">CBW42_04225</name>
</gene>
<dbReference type="CDD" id="cd00063">
    <property type="entry name" value="FN3"/>
    <property type="match status" value="1"/>
</dbReference>
<dbReference type="SUPFAM" id="SSF49363">
    <property type="entry name" value="Purple acid phosphatase, N-terminal domain"/>
    <property type="match status" value="1"/>
</dbReference>
<dbReference type="Pfam" id="PF00149">
    <property type="entry name" value="Metallophos"/>
    <property type="match status" value="1"/>
</dbReference>
<dbReference type="InterPro" id="IPR013320">
    <property type="entry name" value="ConA-like_dom_sf"/>
</dbReference>
<keyword evidence="6" id="KW-1185">Reference proteome</keyword>
<dbReference type="Gene3D" id="2.60.120.200">
    <property type="match status" value="1"/>
</dbReference>
<proteinExistence type="predicted"/>
<dbReference type="Gene3D" id="2.60.40.380">
    <property type="entry name" value="Purple acid phosphatase-like, N-terminal"/>
    <property type="match status" value="1"/>
</dbReference>
<dbReference type="InterPro" id="IPR003961">
    <property type="entry name" value="FN3_dom"/>
</dbReference>